<evidence type="ECO:0000256" key="2">
    <source>
        <dbReference type="ARBA" id="ARBA00023445"/>
    </source>
</evidence>
<gene>
    <name evidence="4" type="ORF">BO78DRAFT_312361</name>
</gene>
<dbReference type="AlphaFoldDB" id="A0A319EDU6"/>
<accession>A0A319EDU6</accession>
<dbReference type="Gene3D" id="3.40.50.720">
    <property type="entry name" value="NAD(P)-binding Rossmann-like Domain"/>
    <property type="match status" value="1"/>
</dbReference>
<evidence type="ECO:0000259" key="3">
    <source>
        <dbReference type="Pfam" id="PF01370"/>
    </source>
</evidence>
<name>A0A319EDU6_ASPSB</name>
<protein>
    <submittedName>
        <fullName evidence="4">Cinnamoyl-CoA reductase</fullName>
    </submittedName>
</protein>
<comment type="similarity">
    <text evidence="2">Belongs to the NAD(P)-dependent epimerase/dehydratase family. Dihydroflavonol-4-reductase subfamily.</text>
</comment>
<keyword evidence="5" id="KW-1185">Reference proteome</keyword>
<dbReference type="STRING" id="1448318.A0A319EDU6"/>
<evidence type="ECO:0000313" key="5">
    <source>
        <dbReference type="Proteomes" id="UP000248423"/>
    </source>
</evidence>
<dbReference type="InterPro" id="IPR036291">
    <property type="entry name" value="NAD(P)-bd_dom_sf"/>
</dbReference>
<sequence length="335" mass="36883">MQNPSLPPGSLILVTGANGYIASHIIDLLLELGYNVRGTVRSPKPWLDDFFRDRHGATRFESVLLSNLNDAVTLNEIMRDVSGVIHVASDVSLSSDLNVITNTVASTQLLLQCAANHKSVRRVVLTSSSAAALLPRPNQSGITVTHETWNDLACTLAHDPTTPPTQKPFLVYAASKTEGERHAWKWVRENNPGYVFNTVLPGTNFGKILHPNIPGSTMSFIHGLRAGNDFALKAIPPQWFVNVQDTARLHITGLLDREVRCERIFAFAKPFNWGDVLEVLYREGEGGVGGDLLRMLENEGRDLSDVGGMSRRAEELIVRSWGREGWVGLEESVLA</sequence>
<dbReference type="Pfam" id="PF01370">
    <property type="entry name" value="Epimerase"/>
    <property type="match status" value="1"/>
</dbReference>
<dbReference type="PANTHER" id="PTHR10366">
    <property type="entry name" value="NAD DEPENDENT EPIMERASE/DEHYDRATASE"/>
    <property type="match status" value="1"/>
</dbReference>
<proteinExistence type="inferred from homology"/>
<reference evidence="4 5" key="1">
    <citation type="submission" date="2018-02" db="EMBL/GenBank/DDBJ databases">
        <title>The genomes of Aspergillus section Nigri reveals drivers in fungal speciation.</title>
        <authorList>
            <consortium name="DOE Joint Genome Institute"/>
            <person name="Vesth T.C."/>
            <person name="Nybo J."/>
            <person name="Theobald S."/>
            <person name="Brandl J."/>
            <person name="Frisvad J.C."/>
            <person name="Nielsen K.F."/>
            <person name="Lyhne E.K."/>
            <person name="Kogle M.E."/>
            <person name="Kuo A."/>
            <person name="Riley R."/>
            <person name="Clum A."/>
            <person name="Nolan M."/>
            <person name="Lipzen A."/>
            <person name="Salamov A."/>
            <person name="Henrissat B."/>
            <person name="Wiebenga A."/>
            <person name="De vries R.P."/>
            <person name="Grigoriev I.V."/>
            <person name="Mortensen U.H."/>
            <person name="Andersen M.R."/>
            <person name="Baker S.E."/>
        </authorList>
    </citation>
    <scope>NUCLEOTIDE SEQUENCE [LARGE SCALE GENOMIC DNA]</scope>
    <source>
        <strain evidence="4 5">CBS 121057</strain>
    </source>
</reference>
<dbReference type="SUPFAM" id="SSF51735">
    <property type="entry name" value="NAD(P)-binding Rossmann-fold domains"/>
    <property type="match status" value="1"/>
</dbReference>
<dbReference type="InterPro" id="IPR001509">
    <property type="entry name" value="Epimerase_deHydtase"/>
</dbReference>
<evidence type="ECO:0000256" key="1">
    <source>
        <dbReference type="ARBA" id="ARBA00023002"/>
    </source>
</evidence>
<organism evidence="4 5">
    <name type="scientific">Aspergillus sclerotiicarbonarius (strain CBS 121057 / IBT 28362)</name>
    <dbReference type="NCBI Taxonomy" id="1448318"/>
    <lineage>
        <taxon>Eukaryota</taxon>
        <taxon>Fungi</taxon>
        <taxon>Dikarya</taxon>
        <taxon>Ascomycota</taxon>
        <taxon>Pezizomycotina</taxon>
        <taxon>Eurotiomycetes</taxon>
        <taxon>Eurotiomycetidae</taxon>
        <taxon>Eurotiales</taxon>
        <taxon>Aspergillaceae</taxon>
        <taxon>Aspergillus</taxon>
        <taxon>Aspergillus subgen. Circumdati</taxon>
    </lineage>
</organism>
<dbReference type="InterPro" id="IPR050425">
    <property type="entry name" value="NAD(P)_dehydrat-like"/>
</dbReference>
<keyword evidence="1" id="KW-0560">Oxidoreductase</keyword>
<evidence type="ECO:0000313" key="4">
    <source>
        <dbReference type="EMBL" id="PYI07731.1"/>
    </source>
</evidence>
<dbReference type="Proteomes" id="UP000248423">
    <property type="component" value="Unassembled WGS sequence"/>
</dbReference>
<dbReference type="PANTHER" id="PTHR10366:SF562">
    <property type="entry name" value="ALDEHYDE REDUCTASE II (AFU_ORTHOLOGUE AFUA_1G11360)"/>
    <property type="match status" value="1"/>
</dbReference>
<dbReference type="GO" id="GO:0016616">
    <property type="term" value="F:oxidoreductase activity, acting on the CH-OH group of donors, NAD or NADP as acceptor"/>
    <property type="evidence" value="ECO:0007669"/>
    <property type="project" value="TreeGrafter"/>
</dbReference>
<dbReference type="OrthoDB" id="2735536at2759"/>
<dbReference type="VEuPathDB" id="FungiDB:BO78DRAFT_312361"/>
<dbReference type="EMBL" id="KZ826339">
    <property type="protein sequence ID" value="PYI07731.1"/>
    <property type="molecule type" value="Genomic_DNA"/>
</dbReference>
<feature type="domain" description="NAD-dependent epimerase/dehydratase" evidence="3">
    <location>
        <begin position="12"/>
        <end position="224"/>
    </location>
</feature>